<evidence type="ECO:0000256" key="7">
    <source>
        <dbReference type="ARBA" id="ARBA00022917"/>
    </source>
</evidence>
<evidence type="ECO:0000256" key="8">
    <source>
        <dbReference type="ARBA" id="ARBA00023146"/>
    </source>
</evidence>
<dbReference type="FunFam" id="1.10.730.10:FF:000008">
    <property type="entry name" value="Arginine--tRNA ligase"/>
    <property type="match status" value="1"/>
</dbReference>
<comment type="caution">
    <text evidence="14">The sequence shown here is derived from an EMBL/GenBank/DDBJ whole genome shotgun (WGS) entry which is preliminary data.</text>
</comment>
<evidence type="ECO:0000256" key="3">
    <source>
        <dbReference type="ARBA" id="ARBA00022490"/>
    </source>
</evidence>
<organism evidence="14 15">
    <name type="scientific">Faecalibacterium prausnitzii M21/2</name>
    <dbReference type="NCBI Taxonomy" id="411485"/>
    <lineage>
        <taxon>Bacteria</taxon>
        <taxon>Bacillati</taxon>
        <taxon>Bacillota</taxon>
        <taxon>Clostridia</taxon>
        <taxon>Eubacteriales</taxon>
        <taxon>Oscillospiraceae</taxon>
        <taxon>Faecalibacterium</taxon>
    </lineage>
</organism>
<dbReference type="SUPFAM" id="SSF47323">
    <property type="entry name" value="Anticodon-binding domain of a subclass of class I aminoacyl-tRNA synthetases"/>
    <property type="match status" value="1"/>
</dbReference>
<evidence type="ECO:0000256" key="11">
    <source>
        <dbReference type="RuleBase" id="RU363038"/>
    </source>
</evidence>
<comment type="subcellular location">
    <subcellularLocation>
        <location evidence="1 10">Cytoplasm</location>
    </subcellularLocation>
</comment>
<gene>
    <name evidence="10 14" type="primary">argS</name>
    <name evidence="14" type="ORF">FAEPRAM212_02137</name>
</gene>
<sequence>MKFPETVKGIRPMTDFEKTYQNYNPRQAALDEARALLTAAAKAAMADGTLPEAELPAFIVEIPADVKNGDIASNLAMAGARTWRKAPKMIADALLAHLPSLENSVFSKVEVAGPGFINLFLSQSFWAGVVLGACANKEYGRTDHGKGAKYNVEFVSANPTGPMHMGNARGGALGDCLAAVLDWSGYDVTREFYINDAGNQIQKFGKSLAVRYLQQFCGEDAYPLPKECYQGGDIKVLAGEFAELNGDKYVAACKGMDEEALFESEAFAALKDALVAYALPKNIAALKRDLGKYRIDYDVWFHESTLHESGAVLAVVDKLLELGACYKAEDGAIMYRSAQYAAKYGTVNKKKTEDGTEEEAKDEVLVRANGIPTYFAADIAYHYNKLATRGFAKAIDVWGADHHGHVARMKGAMDAIGLNGEDLDVVLMQMVNLMRDGQPVRMSKRTGNAITLTDLLEEVPIDSARFLFNMHDAGSGIDFDLDQAVKTDNDNPVYYVQYAHARICSILKKMESEGVQFAGAEHIDATLLTEPSEMDLIRMLAAFPQEIVMAAEKYDPSRINRFVIDLASAFHRFYGNCRIQGADPAVQQARLALCIGVKNAIFNVLTMFKINVPEKM</sequence>
<dbReference type="Proteomes" id="UP000005945">
    <property type="component" value="Unassembled WGS sequence"/>
</dbReference>
<dbReference type="Gene3D" id="3.30.1360.70">
    <property type="entry name" value="Arginyl tRNA synthetase N-terminal domain"/>
    <property type="match status" value="1"/>
</dbReference>
<feature type="domain" description="DALR anticodon binding" evidence="12">
    <location>
        <begin position="496"/>
        <end position="616"/>
    </location>
</feature>
<evidence type="ECO:0000313" key="14">
    <source>
        <dbReference type="EMBL" id="EDP20812.1"/>
    </source>
</evidence>
<dbReference type="PROSITE" id="PS00178">
    <property type="entry name" value="AA_TRNA_LIGASE_I"/>
    <property type="match status" value="1"/>
</dbReference>
<evidence type="ECO:0000256" key="10">
    <source>
        <dbReference type="HAMAP-Rule" id="MF_00123"/>
    </source>
</evidence>
<dbReference type="GO" id="GO:0005524">
    <property type="term" value="F:ATP binding"/>
    <property type="evidence" value="ECO:0007669"/>
    <property type="project" value="UniProtKB-UniRule"/>
</dbReference>
<dbReference type="PRINTS" id="PR01038">
    <property type="entry name" value="TRNASYNTHARG"/>
</dbReference>
<evidence type="ECO:0000259" key="12">
    <source>
        <dbReference type="SMART" id="SM00836"/>
    </source>
</evidence>
<evidence type="ECO:0000256" key="2">
    <source>
        <dbReference type="ARBA" id="ARBA00005594"/>
    </source>
</evidence>
<dbReference type="GO" id="GO:0006420">
    <property type="term" value="P:arginyl-tRNA aminoacylation"/>
    <property type="evidence" value="ECO:0007669"/>
    <property type="project" value="UniProtKB-UniRule"/>
</dbReference>
<comment type="subunit">
    <text evidence="10">Monomer.</text>
</comment>
<keyword evidence="7 10" id="KW-0648">Protein biosynthesis</keyword>
<dbReference type="EMBL" id="ABED02000028">
    <property type="protein sequence ID" value="EDP20812.1"/>
    <property type="molecule type" value="Genomic_DNA"/>
</dbReference>
<dbReference type="SUPFAM" id="SSF55190">
    <property type="entry name" value="Arginyl-tRNA synthetase (ArgRS), N-terminal 'additional' domain"/>
    <property type="match status" value="1"/>
</dbReference>
<dbReference type="InterPro" id="IPR005148">
    <property type="entry name" value="Arg-tRNA-synth_N"/>
</dbReference>
<dbReference type="SMART" id="SM01016">
    <property type="entry name" value="Arg_tRNA_synt_N"/>
    <property type="match status" value="1"/>
</dbReference>
<dbReference type="SMART" id="SM00836">
    <property type="entry name" value="DALR_1"/>
    <property type="match status" value="1"/>
</dbReference>
<dbReference type="Pfam" id="PF05746">
    <property type="entry name" value="DALR_1"/>
    <property type="match status" value="1"/>
</dbReference>
<dbReference type="Gene3D" id="1.10.730.10">
    <property type="entry name" value="Isoleucyl-tRNA Synthetase, Domain 1"/>
    <property type="match status" value="1"/>
</dbReference>
<dbReference type="InterPro" id="IPR036695">
    <property type="entry name" value="Arg-tRNA-synth_N_sf"/>
</dbReference>
<dbReference type="InterPro" id="IPR008909">
    <property type="entry name" value="DALR_anticod-bd"/>
</dbReference>
<evidence type="ECO:0000256" key="6">
    <source>
        <dbReference type="ARBA" id="ARBA00022840"/>
    </source>
</evidence>
<keyword evidence="8 10" id="KW-0030">Aminoacyl-tRNA synthetase</keyword>
<dbReference type="GO" id="GO:0004814">
    <property type="term" value="F:arginine-tRNA ligase activity"/>
    <property type="evidence" value="ECO:0007669"/>
    <property type="project" value="UniProtKB-UniRule"/>
</dbReference>
<evidence type="ECO:0000259" key="13">
    <source>
        <dbReference type="SMART" id="SM01016"/>
    </source>
</evidence>
<protein>
    <recommendedName>
        <fullName evidence="10">Arginine--tRNA ligase</fullName>
        <ecNumber evidence="10">6.1.1.19</ecNumber>
    </recommendedName>
    <alternativeName>
        <fullName evidence="10">Arginyl-tRNA synthetase</fullName>
        <shortName evidence="10">ArgRS</shortName>
    </alternativeName>
</protein>
<dbReference type="InterPro" id="IPR001278">
    <property type="entry name" value="Arg-tRNA-ligase"/>
</dbReference>
<feature type="short sequence motif" description="'HIGH' region" evidence="10">
    <location>
        <begin position="157"/>
        <end position="167"/>
    </location>
</feature>
<keyword evidence="4 10" id="KW-0436">Ligase</keyword>
<dbReference type="InterPro" id="IPR014729">
    <property type="entry name" value="Rossmann-like_a/b/a_fold"/>
</dbReference>
<proteinExistence type="inferred from homology"/>
<dbReference type="Gene3D" id="3.40.50.620">
    <property type="entry name" value="HUPs"/>
    <property type="match status" value="1"/>
</dbReference>
<dbReference type="CDD" id="cd00671">
    <property type="entry name" value="ArgRS_core"/>
    <property type="match status" value="1"/>
</dbReference>
<dbReference type="SUPFAM" id="SSF52374">
    <property type="entry name" value="Nucleotidylyl transferase"/>
    <property type="match status" value="1"/>
</dbReference>
<evidence type="ECO:0000256" key="9">
    <source>
        <dbReference type="ARBA" id="ARBA00049339"/>
    </source>
</evidence>
<dbReference type="Pfam" id="PF03485">
    <property type="entry name" value="Arg_tRNA_synt_N"/>
    <property type="match status" value="1"/>
</dbReference>
<feature type="domain" description="Arginyl tRNA synthetase N-terminal" evidence="13">
    <location>
        <begin position="31"/>
        <end position="121"/>
    </location>
</feature>
<dbReference type="HAMAP" id="MF_00123">
    <property type="entry name" value="Arg_tRNA_synth"/>
    <property type="match status" value="1"/>
</dbReference>
<evidence type="ECO:0000313" key="15">
    <source>
        <dbReference type="Proteomes" id="UP000005945"/>
    </source>
</evidence>
<name>A8SD70_9FIRM</name>
<evidence type="ECO:0000256" key="1">
    <source>
        <dbReference type="ARBA" id="ARBA00004496"/>
    </source>
</evidence>
<dbReference type="AlphaFoldDB" id="A8SD70"/>
<dbReference type="GO" id="GO:0005737">
    <property type="term" value="C:cytoplasm"/>
    <property type="evidence" value="ECO:0007669"/>
    <property type="project" value="UniProtKB-SubCell"/>
</dbReference>
<evidence type="ECO:0000256" key="4">
    <source>
        <dbReference type="ARBA" id="ARBA00022598"/>
    </source>
</evidence>
<keyword evidence="3 10" id="KW-0963">Cytoplasm</keyword>
<evidence type="ECO:0000256" key="5">
    <source>
        <dbReference type="ARBA" id="ARBA00022741"/>
    </source>
</evidence>
<comment type="similarity">
    <text evidence="2 10 11">Belongs to the class-I aminoacyl-tRNA synthetase family.</text>
</comment>
<keyword evidence="6 10" id="KW-0067">ATP-binding</keyword>
<reference evidence="14 15" key="1">
    <citation type="submission" date="2007-09" db="EMBL/GenBank/DDBJ databases">
        <title>Draft genome sequence of Faecalibacterium prausnitzii M21/2.</title>
        <authorList>
            <person name="Sudarsanam P."/>
            <person name="Ley R."/>
            <person name="Guruge J."/>
            <person name="Turnbaugh P.J."/>
            <person name="Mahowald M."/>
            <person name="Liep D."/>
            <person name="Gordon J."/>
        </authorList>
    </citation>
    <scope>NUCLEOTIDE SEQUENCE [LARGE SCALE GENOMIC DNA]</scope>
    <source>
        <strain evidence="14 15">M21/2</strain>
    </source>
</reference>
<comment type="catalytic activity">
    <reaction evidence="9 10">
        <text>tRNA(Arg) + L-arginine + ATP = L-arginyl-tRNA(Arg) + AMP + diphosphate</text>
        <dbReference type="Rhea" id="RHEA:20301"/>
        <dbReference type="Rhea" id="RHEA-COMP:9658"/>
        <dbReference type="Rhea" id="RHEA-COMP:9673"/>
        <dbReference type="ChEBI" id="CHEBI:30616"/>
        <dbReference type="ChEBI" id="CHEBI:32682"/>
        <dbReference type="ChEBI" id="CHEBI:33019"/>
        <dbReference type="ChEBI" id="CHEBI:78442"/>
        <dbReference type="ChEBI" id="CHEBI:78513"/>
        <dbReference type="ChEBI" id="CHEBI:456215"/>
        <dbReference type="EC" id="6.1.1.19"/>
    </reaction>
</comment>
<accession>A8SD70</accession>
<dbReference type="PANTHER" id="PTHR11956:SF5">
    <property type="entry name" value="ARGININE--TRNA LIGASE, CYTOPLASMIC"/>
    <property type="match status" value="1"/>
</dbReference>
<dbReference type="InterPro" id="IPR009080">
    <property type="entry name" value="tRNAsynth_Ia_anticodon-bd"/>
</dbReference>
<dbReference type="InterPro" id="IPR001412">
    <property type="entry name" value="aa-tRNA-synth_I_CS"/>
</dbReference>
<keyword evidence="5 10" id="KW-0547">Nucleotide-binding</keyword>
<dbReference type="EC" id="6.1.1.19" evidence="10"/>
<dbReference type="PANTHER" id="PTHR11956">
    <property type="entry name" value="ARGINYL-TRNA SYNTHETASE"/>
    <property type="match status" value="1"/>
</dbReference>
<dbReference type="InterPro" id="IPR035684">
    <property type="entry name" value="ArgRS_core"/>
</dbReference>
<dbReference type="NCBIfam" id="TIGR00456">
    <property type="entry name" value="argS"/>
    <property type="match status" value="1"/>
</dbReference>
<dbReference type="HOGENOM" id="CLU_006406_0_1_9"/>
<dbReference type="Pfam" id="PF00750">
    <property type="entry name" value="tRNA-synt_1d"/>
    <property type="match status" value="1"/>
</dbReference>
<reference evidence="14 15" key="2">
    <citation type="submission" date="2007-09" db="EMBL/GenBank/DDBJ databases">
        <authorList>
            <person name="Fulton L."/>
            <person name="Clifton S."/>
            <person name="Fulton B."/>
            <person name="Xu J."/>
            <person name="Minx P."/>
            <person name="Pepin K.H."/>
            <person name="Johnson M."/>
            <person name="Thiruvilangam P."/>
            <person name="Bhonagiri V."/>
            <person name="Nash W.E."/>
            <person name="Mardis E.R."/>
            <person name="Wilson R.K."/>
        </authorList>
    </citation>
    <scope>NUCLEOTIDE SEQUENCE [LARGE SCALE GENOMIC DNA]</scope>
    <source>
        <strain evidence="14 15">M21/2</strain>
    </source>
</reference>